<comment type="caution">
    <text evidence="4">The sequence shown here is derived from an EMBL/GenBank/DDBJ whole genome shotgun (WGS) entry which is preliminary data.</text>
</comment>
<keyword evidence="2" id="KW-0175">Coiled coil</keyword>
<feature type="transmembrane region" description="Helical" evidence="3">
    <location>
        <begin position="65"/>
        <end position="88"/>
    </location>
</feature>
<evidence type="ECO:0000256" key="2">
    <source>
        <dbReference type="SAM" id="Coils"/>
    </source>
</evidence>
<evidence type="ECO:0000256" key="1">
    <source>
        <dbReference type="ARBA" id="ARBA00009108"/>
    </source>
</evidence>
<sequence>MGLRAAGLDTAGSLWFGSSVSVVTARAGPGRGRRVLPDVGRPGCREAGTHVTHEATRGRGRPSRVWHGAAALAFVVAGALFATTALSAKGLDLRAASITDLDGVVRQEKQRSDELQGKLASLHKQVDELGRQVNDTSVTRLQGQVDQLRGPAGLDAVTGPGLTVVLSDAPKSEIDKARADDPASVDLLVVHQQDIQAVVNALWSGGAEAMTIQGQRVVSTTGIKCVGNTVVLHGVPYSPPYRIAAIGDPAQLESSLDASDYIDAYQTFVQRYSLGYDVLASGHLELPAYKGSTTLKYAEPGVESSSGQG</sequence>
<dbReference type="GO" id="GO:0005886">
    <property type="term" value="C:plasma membrane"/>
    <property type="evidence" value="ECO:0007669"/>
    <property type="project" value="TreeGrafter"/>
</dbReference>
<keyword evidence="3" id="KW-0472">Membrane</keyword>
<name>A0A3N0GKG5_9ACTN</name>
<dbReference type="OrthoDB" id="3214641at2"/>
<keyword evidence="5" id="KW-1185">Reference proteome</keyword>
<protein>
    <submittedName>
        <fullName evidence="4">DUF881 domain-containing protein</fullName>
    </submittedName>
</protein>
<comment type="similarity">
    <text evidence="1">Belongs to the UPF0749 family.</text>
</comment>
<reference evidence="4 5" key="1">
    <citation type="submission" date="2018-11" db="EMBL/GenBank/DDBJ databases">
        <authorList>
            <person name="Li F."/>
        </authorList>
    </citation>
    <scope>NUCLEOTIDE SEQUENCE [LARGE SCALE GENOMIC DNA]</scope>
    <source>
        <strain evidence="4 5">Gsoil 818</strain>
    </source>
</reference>
<dbReference type="Gene3D" id="3.30.70.1880">
    <property type="entry name" value="Protein of unknown function DUF881"/>
    <property type="match status" value="1"/>
</dbReference>
<keyword evidence="3" id="KW-1133">Transmembrane helix</keyword>
<accession>A0A3N0GKG5</accession>
<dbReference type="PANTHER" id="PTHR37313">
    <property type="entry name" value="UPF0749 PROTEIN RV1825"/>
    <property type="match status" value="1"/>
</dbReference>
<proteinExistence type="inferred from homology"/>
<gene>
    <name evidence="4" type="ORF">EFL26_18565</name>
</gene>
<evidence type="ECO:0000313" key="5">
    <source>
        <dbReference type="Proteomes" id="UP000279994"/>
    </source>
</evidence>
<dbReference type="EMBL" id="RJSF01000044">
    <property type="protein sequence ID" value="RNM12618.1"/>
    <property type="molecule type" value="Genomic_DNA"/>
</dbReference>
<evidence type="ECO:0000313" key="4">
    <source>
        <dbReference type="EMBL" id="RNM12618.1"/>
    </source>
</evidence>
<dbReference type="InterPro" id="IPR010273">
    <property type="entry name" value="DUF881"/>
</dbReference>
<dbReference type="PANTHER" id="PTHR37313:SF4">
    <property type="entry name" value="CONSERVED MEMBRANE PROTEIN-RELATED"/>
    <property type="match status" value="1"/>
</dbReference>
<feature type="coiled-coil region" evidence="2">
    <location>
        <begin position="105"/>
        <end position="132"/>
    </location>
</feature>
<dbReference type="Proteomes" id="UP000279994">
    <property type="component" value="Unassembled WGS sequence"/>
</dbReference>
<organism evidence="4 5">
    <name type="scientific">Nocardioides pocheonensis</name>
    <dbReference type="NCBI Taxonomy" id="661485"/>
    <lineage>
        <taxon>Bacteria</taxon>
        <taxon>Bacillati</taxon>
        <taxon>Actinomycetota</taxon>
        <taxon>Actinomycetes</taxon>
        <taxon>Propionibacteriales</taxon>
        <taxon>Nocardioidaceae</taxon>
        <taxon>Nocardioides</taxon>
    </lineage>
</organism>
<evidence type="ECO:0000256" key="3">
    <source>
        <dbReference type="SAM" id="Phobius"/>
    </source>
</evidence>
<dbReference type="Pfam" id="PF05949">
    <property type="entry name" value="DUF881"/>
    <property type="match status" value="1"/>
</dbReference>
<keyword evidence="3" id="KW-0812">Transmembrane</keyword>
<dbReference type="AlphaFoldDB" id="A0A3N0GKG5"/>